<keyword evidence="3" id="KW-1003">Cell membrane</keyword>
<evidence type="ECO:0000313" key="12">
    <source>
        <dbReference type="Proteomes" id="UP000501379"/>
    </source>
</evidence>
<evidence type="ECO:0000259" key="10">
    <source>
        <dbReference type="Pfam" id="PF22150"/>
    </source>
</evidence>
<dbReference type="Proteomes" id="UP000501379">
    <property type="component" value="Chromosome"/>
</dbReference>
<gene>
    <name evidence="11" type="primary">pilV</name>
    <name evidence="11" type="ORF">HNE05_14430</name>
</gene>
<name>A0A6M8FKK1_9GAMM</name>
<dbReference type="RefSeq" id="WP_173209452.1">
    <property type="nucleotide sequence ID" value="NZ_CP053697.2"/>
</dbReference>
<dbReference type="PANTHER" id="PTHR38779:SF2">
    <property type="entry name" value="TYPE II SECRETION SYSTEM PROTEIN I-RELATED"/>
    <property type="match status" value="1"/>
</dbReference>
<evidence type="ECO:0000256" key="2">
    <source>
        <dbReference type="ARBA" id="ARBA00008358"/>
    </source>
</evidence>
<proteinExistence type="inferred from homology"/>
<dbReference type="InterPro" id="IPR054402">
    <property type="entry name" value="Tt1218-like_dom"/>
</dbReference>
<evidence type="ECO:0000256" key="1">
    <source>
        <dbReference type="ARBA" id="ARBA00004377"/>
    </source>
</evidence>
<dbReference type="GO" id="GO:0015628">
    <property type="term" value="P:protein secretion by the type II secretion system"/>
    <property type="evidence" value="ECO:0007669"/>
    <property type="project" value="InterPro"/>
</dbReference>
<comment type="similarity">
    <text evidence="2">Belongs to the GSP I family.</text>
</comment>
<feature type="domain" description="Type IV pilin Tt1218-like" evidence="10">
    <location>
        <begin position="33"/>
        <end position="103"/>
    </location>
</feature>
<dbReference type="InterPro" id="IPR010052">
    <property type="entry name" value="T2SS_protein-GspI"/>
</dbReference>
<organism evidence="11 12">
    <name type="scientific">Aquipseudomonas campi</name>
    <dbReference type="NCBI Taxonomy" id="2731681"/>
    <lineage>
        <taxon>Bacteria</taxon>
        <taxon>Pseudomonadati</taxon>
        <taxon>Pseudomonadota</taxon>
        <taxon>Gammaproteobacteria</taxon>
        <taxon>Pseudomonadales</taxon>
        <taxon>Pseudomonadaceae</taxon>
        <taxon>Aquipseudomonas</taxon>
    </lineage>
</organism>
<dbReference type="InterPro" id="IPR045584">
    <property type="entry name" value="Pilin-like"/>
</dbReference>
<sequence>MPMIARKQNGFSLIEVLIALLILAIGLFGMASLMMTSMKSNQSASMRSQASWLAYDIFERMRLNSDVATSSSSYVIATNAAAPTDPNCKTSGCSETNVAVQDLFEWKTQLVQSGLTGSVTRTGNAYTVSIFWQEDSSTACPANQCSFVLRADL</sequence>
<keyword evidence="12" id="KW-1185">Reference proteome</keyword>
<evidence type="ECO:0000256" key="7">
    <source>
        <dbReference type="ARBA" id="ARBA00022989"/>
    </source>
</evidence>
<reference evidence="11" key="1">
    <citation type="submission" date="2020-07" db="EMBL/GenBank/DDBJ databases">
        <title>Nitrate ammonifying Pseudomonas campi sp. nov. isolated from German agricultural grassland.</title>
        <authorList>
            <person name="Timsy T."/>
            <person name="Ulrich A."/>
            <person name="Spanner T."/>
            <person name="Foesel B."/>
            <person name="Kolb S."/>
            <person name="Horn M.A."/>
            <person name="Behrendt U."/>
        </authorList>
    </citation>
    <scope>NUCLEOTIDE SEQUENCE</scope>
    <source>
        <strain evidence="11">S1-A32-2</strain>
    </source>
</reference>
<keyword evidence="5" id="KW-0997">Cell inner membrane</keyword>
<dbReference type="InterPro" id="IPR012902">
    <property type="entry name" value="N_methyl_site"/>
</dbReference>
<dbReference type="Pfam" id="PF07963">
    <property type="entry name" value="N_methyl"/>
    <property type="match status" value="1"/>
</dbReference>
<evidence type="ECO:0000313" key="11">
    <source>
        <dbReference type="EMBL" id="QKE64490.1"/>
    </source>
</evidence>
<evidence type="ECO:0000256" key="4">
    <source>
        <dbReference type="ARBA" id="ARBA00022481"/>
    </source>
</evidence>
<protein>
    <submittedName>
        <fullName evidence="11">Type IV pilus modification protein PilV</fullName>
    </submittedName>
</protein>
<evidence type="ECO:0000256" key="5">
    <source>
        <dbReference type="ARBA" id="ARBA00022519"/>
    </source>
</evidence>
<dbReference type="NCBIfam" id="TIGR02532">
    <property type="entry name" value="IV_pilin_GFxxxE"/>
    <property type="match status" value="1"/>
</dbReference>
<evidence type="ECO:0000256" key="3">
    <source>
        <dbReference type="ARBA" id="ARBA00022475"/>
    </source>
</evidence>
<dbReference type="AlphaFoldDB" id="A0A6M8FKK1"/>
<accession>A0A6M8FKK1</accession>
<dbReference type="Pfam" id="PF22150">
    <property type="entry name" value="Tt1218-like"/>
    <property type="match status" value="1"/>
</dbReference>
<evidence type="ECO:0000256" key="9">
    <source>
        <dbReference type="SAM" id="Phobius"/>
    </source>
</evidence>
<evidence type="ECO:0000256" key="6">
    <source>
        <dbReference type="ARBA" id="ARBA00022692"/>
    </source>
</evidence>
<keyword evidence="6 9" id="KW-0812">Transmembrane</keyword>
<dbReference type="GO" id="GO:0005886">
    <property type="term" value="C:plasma membrane"/>
    <property type="evidence" value="ECO:0007669"/>
    <property type="project" value="UniProtKB-SubCell"/>
</dbReference>
<keyword evidence="8 9" id="KW-0472">Membrane</keyword>
<dbReference type="PANTHER" id="PTHR38779">
    <property type="entry name" value="TYPE II SECRETION SYSTEM PROTEIN I-RELATED"/>
    <property type="match status" value="1"/>
</dbReference>
<dbReference type="InterPro" id="IPR013362">
    <property type="entry name" value="Pilus_4_PilV"/>
</dbReference>
<keyword evidence="7 9" id="KW-1133">Transmembrane helix</keyword>
<dbReference type="SUPFAM" id="SSF54523">
    <property type="entry name" value="Pili subunits"/>
    <property type="match status" value="1"/>
</dbReference>
<dbReference type="NCBIfam" id="TIGR02523">
    <property type="entry name" value="type_IV_pilV"/>
    <property type="match status" value="1"/>
</dbReference>
<evidence type="ECO:0000256" key="8">
    <source>
        <dbReference type="ARBA" id="ARBA00023136"/>
    </source>
</evidence>
<dbReference type="KEGG" id="pcam:HNE05_14430"/>
<dbReference type="GO" id="GO:0015627">
    <property type="term" value="C:type II protein secretion system complex"/>
    <property type="evidence" value="ECO:0007669"/>
    <property type="project" value="InterPro"/>
</dbReference>
<comment type="subcellular location">
    <subcellularLocation>
        <location evidence="1">Cell inner membrane</location>
        <topology evidence="1">Single-pass membrane protein</topology>
    </subcellularLocation>
</comment>
<feature type="transmembrane region" description="Helical" evidence="9">
    <location>
        <begin position="12"/>
        <end position="35"/>
    </location>
</feature>
<keyword evidence="4" id="KW-0488">Methylation</keyword>
<dbReference type="EMBL" id="CP053697">
    <property type="protein sequence ID" value="QKE64490.1"/>
    <property type="molecule type" value="Genomic_DNA"/>
</dbReference>